<accession>A0A2N0Z184</accession>
<keyword evidence="5" id="KW-1185">Reference proteome</keyword>
<proteinExistence type="predicted"/>
<dbReference type="PANTHER" id="PTHR10434:SF40">
    <property type="entry name" value="1-ACYL-SN-GLYCEROL-3-PHOSPHATE ACYLTRANSFERASE"/>
    <property type="match status" value="1"/>
</dbReference>
<dbReference type="RefSeq" id="WP_101177549.1">
    <property type="nucleotide sequence ID" value="NZ_PISE01000026.1"/>
</dbReference>
<name>A0A2N0Z184_9BACI</name>
<dbReference type="InterPro" id="IPR002123">
    <property type="entry name" value="Plipid/glycerol_acylTrfase"/>
</dbReference>
<comment type="caution">
    <text evidence="4">The sequence shown here is derived from an EMBL/GenBank/DDBJ whole genome shotgun (WGS) entry which is preliminary data.</text>
</comment>
<dbReference type="GO" id="GO:0006654">
    <property type="term" value="P:phosphatidic acid biosynthetic process"/>
    <property type="evidence" value="ECO:0007669"/>
    <property type="project" value="TreeGrafter"/>
</dbReference>
<dbReference type="SMART" id="SM00563">
    <property type="entry name" value="PlsC"/>
    <property type="match status" value="1"/>
</dbReference>
<keyword evidence="1 4" id="KW-0808">Transferase</keyword>
<dbReference type="SUPFAM" id="SSF69593">
    <property type="entry name" value="Glycerol-3-phosphate (1)-acyltransferase"/>
    <property type="match status" value="1"/>
</dbReference>
<dbReference type="AlphaFoldDB" id="A0A2N0Z184"/>
<dbReference type="Pfam" id="PF01553">
    <property type="entry name" value="Acyltransferase"/>
    <property type="match status" value="1"/>
</dbReference>
<gene>
    <name evidence="4" type="ORF">CWS01_12555</name>
</gene>
<evidence type="ECO:0000313" key="5">
    <source>
        <dbReference type="Proteomes" id="UP000233375"/>
    </source>
</evidence>
<evidence type="ECO:0000256" key="1">
    <source>
        <dbReference type="ARBA" id="ARBA00022679"/>
    </source>
</evidence>
<evidence type="ECO:0000259" key="3">
    <source>
        <dbReference type="SMART" id="SM00563"/>
    </source>
</evidence>
<dbReference type="EMBL" id="PISE01000026">
    <property type="protein sequence ID" value="PKG23276.1"/>
    <property type="molecule type" value="Genomic_DNA"/>
</dbReference>
<keyword evidence="2 4" id="KW-0012">Acyltransferase</keyword>
<dbReference type="PANTHER" id="PTHR10434">
    <property type="entry name" value="1-ACYL-SN-GLYCEROL-3-PHOSPHATE ACYLTRANSFERASE"/>
    <property type="match status" value="1"/>
</dbReference>
<feature type="domain" description="Phospholipid/glycerol acyltransferase" evidence="3">
    <location>
        <begin position="34"/>
        <end position="145"/>
    </location>
</feature>
<dbReference type="OrthoDB" id="9803035at2"/>
<dbReference type="GO" id="GO:0003841">
    <property type="term" value="F:1-acylglycerol-3-phosphate O-acyltransferase activity"/>
    <property type="evidence" value="ECO:0007669"/>
    <property type="project" value="TreeGrafter"/>
</dbReference>
<sequence length="203" mass="21900">MYTFTANFANVVLRLFGRTKVINKDKLPEEGQGYVVACSHIGWVDVVALGTAMLPKHIHFMAKKELFDTPKTAKFFNSINAFPVDRANPGPSSIKTPVKLIKDGKIVGIFPSGTRTSEDVPLKRGAATIANLAKCPIIPAAFSGPTDLKGLLSGKKITVIFGDPIYLKTSDGAKKDVVDVTKELSDVMAALQEEIKPNKGSKK</sequence>
<dbReference type="CDD" id="cd07989">
    <property type="entry name" value="LPLAT_AGPAT-like"/>
    <property type="match status" value="1"/>
</dbReference>
<organism evidence="4 5">
    <name type="scientific">Niallia nealsonii</name>
    <dbReference type="NCBI Taxonomy" id="115979"/>
    <lineage>
        <taxon>Bacteria</taxon>
        <taxon>Bacillati</taxon>
        <taxon>Bacillota</taxon>
        <taxon>Bacilli</taxon>
        <taxon>Bacillales</taxon>
        <taxon>Bacillaceae</taxon>
        <taxon>Niallia</taxon>
    </lineage>
</organism>
<evidence type="ECO:0000256" key="2">
    <source>
        <dbReference type="ARBA" id="ARBA00023315"/>
    </source>
</evidence>
<reference evidence="4 5" key="1">
    <citation type="journal article" date="2003" name="Int. J. Syst. Evol. Microbiol.">
        <title>Bacillus nealsonii sp. nov., isolated from a spacecraft-assembly facility, whose spores are gamma-radiation resistant.</title>
        <authorList>
            <person name="Venkateswaran K."/>
            <person name="Kempf M."/>
            <person name="Chen F."/>
            <person name="Satomi M."/>
            <person name="Nicholson W."/>
            <person name="Kern R."/>
        </authorList>
    </citation>
    <scope>NUCLEOTIDE SEQUENCE [LARGE SCALE GENOMIC DNA]</scope>
    <source>
        <strain evidence="4 5">FO-92</strain>
    </source>
</reference>
<dbReference type="Proteomes" id="UP000233375">
    <property type="component" value="Unassembled WGS sequence"/>
</dbReference>
<evidence type="ECO:0000313" key="4">
    <source>
        <dbReference type="EMBL" id="PKG23276.1"/>
    </source>
</evidence>
<protein>
    <submittedName>
        <fullName evidence="4">1-acyl-sn-glycerol-3-phosphate acyltransferase</fullName>
    </submittedName>
</protein>